<reference evidence="2" key="2">
    <citation type="submission" date="2020-08" db="EMBL/GenBank/DDBJ databases">
        <title>Plant Genome Project.</title>
        <authorList>
            <person name="Zhang R.-G."/>
        </authorList>
    </citation>
    <scope>NUCLEOTIDE SEQUENCE</scope>
    <source>
        <strain evidence="2">Huo1</strain>
        <tissue evidence="2">Leaf</tissue>
    </source>
</reference>
<protein>
    <submittedName>
        <fullName evidence="2">Uncharacterized protein</fullName>
    </submittedName>
</protein>
<evidence type="ECO:0000256" key="1">
    <source>
        <dbReference type="SAM" id="MobiDB-lite"/>
    </source>
</evidence>
<accession>A0A8X8X811</accession>
<dbReference type="Proteomes" id="UP000298416">
    <property type="component" value="Unassembled WGS sequence"/>
</dbReference>
<feature type="region of interest" description="Disordered" evidence="1">
    <location>
        <begin position="182"/>
        <end position="203"/>
    </location>
</feature>
<feature type="compositionally biased region" description="Low complexity" evidence="1">
    <location>
        <begin position="20"/>
        <end position="29"/>
    </location>
</feature>
<dbReference type="EMBL" id="PNBA02000011">
    <property type="protein sequence ID" value="KAG6408533.1"/>
    <property type="molecule type" value="Genomic_DNA"/>
</dbReference>
<name>A0A8X8X811_SALSN</name>
<evidence type="ECO:0000313" key="2">
    <source>
        <dbReference type="EMBL" id="KAG6408533.1"/>
    </source>
</evidence>
<gene>
    <name evidence="2" type="ORF">SASPL_131546</name>
</gene>
<comment type="caution">
    <text evidence="2">The sequence shown here is derived from an EMBL/GenBank/DDBJ whole genome shotgun (WGS) entry which is preliminary data.</text>
</comment>
<proteinExistence type="predicted"/>
<sequence length="203" mass="21425">MVEKAQSGVVLPKHRRLSTSPKNPKSKLNLSSFNLPLPLSTPQLTATASSFGEERSTYGGLSLGDIAAVAIPNRRRLYTGFGESLPLHVHAWGGPLPPFSPVSGGSHSPSGHRLRSHSHSLSIDTSSNSHSGLQSPMKQFAASTSLLPRFTVDSRARDSAVGVQQDLSLLREVSAVGVPGEGLNASSLLSRCTSDPTALPRSR</sequence>
<evidence type="ECO:0000313" key="3">
    <source>
        <dbReference type="Proteomes" id="UP000298416"/>
    </source>
</evidence>
<dbReference type="AlphaFoldDB" id="A0A8X8X811"/>
<feature type="compositionally biased region" description="Polar residues" evidence="1">
    <location>
        <begin position="184"/>
        <end position="196"/>
    </location>
</feature>
<feature type="region of interest" description="Disordered" evidence="1">
    <location>
        <begin position="1"/>
        <end position="29"/>
    </location>
</feature>
<feature type="region of interest" description="Disordered" evidence="1">
    <location>
        <begin position="100"/>
        <end position="137"/>
    </location>
</feature>
<feature type="compositionally biased region" description="Low complexity" evidence="1">
    <location>
        <begin position="119"/>
        <end position="131"/>
    </location>
</feature>
<organism evidence="2">
    <name type="scientific">Salvia splendens</name>
    <name type="common">Scarlet sage</name>
    <dbReference type="NCBI Taxonomy" id="180675"/>
    <lineage>
        <taxon>Eukaryota</taxon>
        <taxon>Viridiplantae</taxon>
        <taxon>Streptophyta</taxon>
        <taxon>Embryophyta</taxon>
        <taxon>Tracheophyta</taxon>
        <taxon>Spermatophyta</taxon>
        <taxon>Magnoliopsida</taxon>
        <taxon>eudicotyledons</taxon>
        <taxon>Gunneridae</taxon>
        <taxon>Pentapetalae</taxon>
        <taxon>asterids</taxon>
        <taxon>lamiids</taxon>
        <taxon>Lamiales</taxon>
        <taxon>Lamiaceae</taxon>
        <taxon>Nepetoideae</taxon>
        <taxon>Mentheae</taxon>
        <taxon>Salviinae</taxon>
        <taxon>Salvia</taxon>
        <taxon>Salvia subgen. Calosphace</taxon>
        <taxon>core Calosphace</taxon>
    </lineage>
</organism>
<reference evidence="2" key="1">
    <citation type="submission" date="2018-01" db="EMBL/GenBank/DDBJ databases">
        <authorList>
            <person name="Mao J.F."/>
        </authorList>
    </citation>
    <scope>NUCLEOTIDE SEQUENCE</scope>
    <source>
        <strain evidence="2">Huo1</strain>
        <tissue evidence="2">Leaf</tissue>
    </source>
</reference>
<keyword evidence="3" id="KW-1185">Reference proteome</keyword>